<keyword evidence="4" id="KW-1185">Reference proteome</keyword>
<evidence type="ECO:0000256" key="1">
    <source>
        <dbReference type="SAM" id="Phobius"/>
    </source>
</evidence>
<evidence type="ECO:0000259" key="2">
    <source>
        <dbReference type="SMART" id="SM00327"/>
    </source>
</evidence>
<organism evidence="3 4">
    <name type="scientific">Flaviflexus equikiangi</name>
    <dbReference type="NCBI Taxonomy" id="2758573"/>
    <lineage>
        <taxon>Bacteria</taxon>
        <taxon>Bacillati</taxon>
        <taxon>Actinomycetota</taxon>
        <taxon>Actinomycetes</taxon>
        <taxon>Actinomycetales</taxon>
        <taxon>Actinomycetaceae</taxon>
        <taxon>Flaviflexus</taxon>
    </lineage>
</organism>
<dbReference type="Gene3D" id="3.40.50.410">
    <property type="entry name" value="von Willebrand factor, type A domain"/>
    <property type="match status" value="1"/>
</dbReference>
<dbReference type="InterPro" id="IPR036465">
    <property type="entry name" value="vWFA_dom_sf"/>
</dbReference>
<dbReference type="RefSeq" id="WP_182171684.1">
    <property type="nucleotide sequence ID" value="NZ_CP059676.1"/>
</dbReference>
<dbReference type="SMART" id="SM00327">
    <property type="entry name" value="VWA"/>
    <property type="match status" value="1"/>
</dbReference>
<dbReference type="EMBL" id="JAFFJS010000006">
    <property type="protein sequence ID" value="MBM9434054.1"/>
    <property type="molecule type" value="Genomic_DNA"/>
</dbReference>
<evidence type="ECO:0000313" key="3">
    <source>
        <dbReference type="EMBL" id="MBM9434054.1"/>
    </source>
</evidence>
<dbReference type="SUPFAM" id="SSF53300">
    <property type="entry name" value="vWA-like"/>
    <property type="match status" value="1"/>
</dbReference>
<protein>
    <submittedName>
        <fullName evidence="3">VWA domain-containing protein</fullName>
    </submittedName>
</protein>
<keyword evidence="1" id="KW-0812">Transmembrane</keyword>
<keyword evidence="1" id="KW-0472">Membrane</keyword>
<feature type="transmembrane region" description="Helical" evidence="1">
    <location>
        <begin position="49"/>
        <end position="73"/>
    </location>
</feature>
<comment type="caution">
    <text evidence="3">The sequence shown here is derived from an EMBL/GenBank/DDBJ whole genome shotgun (WGS) entry which is preliminary data.</text>
</comment>
<sequence>MVNEWALLLPVLLLSIVVYRWSTRPTPTVYVAHTLPGRLLPRYRARLRMLRIAAVLTALSVGVLSVSAAVLVARPHGVEVRDEGLASRDIVLCLDVSGSVLGFDVDVMEAFAGMVDSFQGERVALVIWNSNSRVVLPLTNDYPLIEETLREGARALEADPYTDYPKDPELYLDFTAGTYLESTGGASLVGDGLVNCALQFDSPERSRTIILATDNDVSTPEAQVYSLREAVEFAKERTITIHGLYIETYYGTDNYQAREMVDLIEGAGGYVAQAGDDAAGQLLAEIEAQQAADLGTDPVTTIVDRPGPWPFLAAASIALLVGLGWRYRL</sequence>
<feature type="domain" description="VWFA" evidence="2">
    <location>
        <begin position="87"/>
        <end position="287"/>
    </location>
</feature>
<dbReference type="CDD" id="cd00198">
    <property type="entry name" value="vWFA"/>
    <property type="match status" value="1"/>
</dbReference>
<evidence type="ECO:0000313" key="4">
    <source>
        <dbReference type="Proteomes" id="UP000705983"/>
    </source>
</evidence>
<dbReference type="InterPro" id="IPR002035">
    <property type="entry name" value="VWF_A"/>
</dbReference>
<dbReference type="Proteomes" id="UP000705983">
    <property type="component" value="Unassembled WGS sequence"/>
</dbReference>
<gene>
    <name evidence="3" type="ORF">JVW63_10145</name>
</gene>
<reference evidence="4" key="1">
    <citation type="submission" date="2021-02" db="EMBL/GenBank/DDBJ databases">
        <title>Leucobacter sp. CX169.</title>
        <authorList>
            <person name="Cheng Y."/>
        </authorList>
    </citation>
    <scope>NUCLEOTIDE SEQUENCE [LARGE SCALE GENOMIC DNA]</scope>
    <source>
        <strain evidence="4">JY899</strain>
    </source>
</reference>
<proteinExistence type="predicted"/>
<name>A0ABS2TL75_9ACTO</name>
<keyword evidence="1" id="KW-1133">Transmembrane helix</keyword>
<accession>A0ABS2TL75</accession>